<protein>
    <submittedName>
        <fullName evidence="1">Uncharacterized protein</fullName>
    </submittedName>
</protein>
<evidence type="ECO:0000313" key="2">
    <source>
        <dbReference type="Proteomes" id="UP000053676"/>
    </source>
</evidence>
<dbReference type="AlphaFoldDB" id="W2TC86"/>
<reference evidence="2" key="1">
    <citation type="journal article" date="2014" name="Nat. Genet.">
        <title>Genome of the human hookworm Necator americanus.</title>
        <authorList>
            <person name="Tang Y.T."/>
            <person name="Gao X."/>
            <person name="Rosa B.A."/>
            <person name="Abubucker S."/>
            <person name="Hallsworth-Pepin K."/>
            <person name="Martin J."/>
            <person name="Tyagi R."/>
            <person name="Heizer E."/>
            <person name="Zhang X."/>
            <person name="Bhonagiri-Palsikar V."/>
            <person name="Minx P."/>
            <person name="Warren W.C."/>
            <person name="Wang Q."/>
            <person name="Zhan B."/>
            <person name="Hotez P.J."/>
            <person name="Sternberg P.W."/>
            <person name="Dougall A."/>
            <person name="Gaze S.T."/>
            <person name="Mulvenna J."/>
            <person name="Sotillo J."/>
            <person name="Ranganathan S."/>
            <person name="Rabelo E.M."/>
            <person name="Wilson R.K."/>
            <person name="Felgner P.L."/>
            <person name="Bethony J."/>
            <person name="Hawdon J.M."/>
            <person name="Gasser R.B."/>
            <person name="Loukas A."/>
            <person name="Mitreva M."/>
        </authorList>
    </citation>
    <scope>NUCLEOTIDE SEQUENCE [LARGE SCALE GENOMIC DNA]</scope>
</reference>
<sequence>MERPFAVIYDPFTRSVETIRDISDLEPAFSRFRMEFSATTHAFDKLNLNKSSKEAFYLEKEIKRRKELSDYRFVFLKSLDGNKLRISSLVISLSPPKRFSDFSVIPVDIALI</sequence>
<keyword evidence="2" id="KW-1185">Reference proteome</keyword>
<dbReference type="OrthoDB" id="983542at2759"/>
<evidence type="ECO:0000313" key="1">
    <source>
        <dbReference type="EMBL" id="ETN78776.1"/>
    </source>
</evidence>
<accession>W2TC86</accession>
<name>W2TC86_NECAM</name>
<dbReference type="EMBL" id="KI659729">
    <property type="protein sequence ID" value="ETN78776.1"/>
    <property type="molecule type" value="Genomic_DNA"/>
</dbReference>
<gene>
    <name evidence="1" type="ORF">NECAME_10138</name>
</gene>
<dbReference type="STRING" id="51031.W2TC86"/>
<organism evidence="1 2">
    <name type="scientific">Necator americanus</name>
    <name type="common">Human hookworm</name>
    <dbReference type="NCBI Taxonomy" id="51031"/>
    <lineage>
        <taxon>Eukaryota</taxon>
        <taxon>Metazoa</taxon>
        <taxon>Ecdysozoa</taxon>
        <taxon>Nematoda</taxon>
        <taxon>Chromadorea</taxon>
        <taxon>Rhabditida</taxon>
        <taxon>Rhabditina</taxon>
        <taxon>Rhabditomorpha</taxon>
        <taxon>Strongyloidea</taxon>
        <taxon>Ancylostomatidae</taxon>
        <taxon>Bunostominae</taxon>
        <taxon>Necator</taxon>
    </lineage>
</organism>
<dbReference type="Proteomes" id="UP000053676">
    <property type="component" value="Unassembled WGS sequence"/>
</dbReference>
<proteinExistence type="predicted"/>
<dbReference type="KEGG" id="nai:NECAME_10138"/>